<keyword evidence="3" id="KW-1185">Reference proteome</keyword>
<feature type="region of interest" description="Disordered" evidence="1">
    <location>
        <begin position="49"/>
        <end position="68"/>
    </location>
</feature>
<name>A0A118JTK6_CYNCS</name>
<accession>A0A118JTK6</accession>
<evidence type="ECO:0000313" key="3">
    <source>
        <dbReference type="Proteomes" id="UP000243975"/>
    </source>
</evidence>
<evidence type="ECO:0000313" key="2">
    <source>
        <dbReference type="EMBL" id="KVH90024.1"/>
    </source>
</evidence>
<dbReference type="Gramene" id="KVH90024">
    <property type="protein sequence ID" value="KVH90024"/>
    <property type="gene ID" value="Ccrd_007886"/>
</dbReference>
<organism evidence="2 3">
    <name type="scientific">Cynara cardunculus var. scolymus</name>
    <name type="common">Globe artichoke</name>
    <name type="synonym">Cynara scolymus</name>
    <dbReference type="NCBI Taxonomy" id="59895"/>
    <lineage>
        <taxon>Eukaryota</taxon>
        <taxon>Viridiplantae</taxon>
        <taxon>Streptophyta</taxon>
        <taxon>Embryophyta</taxon>
        <taxon>Tracheophyta</taxon>
        <taxon>Spermatophyta</taxon>
        <taxon>Magnoliopsida</taxon>
        <taxon>eudicotyledons</taxon>
        <taxon>Gunneridae</taxon>
        <taxon>Pentapetalae</taxon>
        <taxon>asterids</taxon>
        <taxon>campanulids</taxon>
        <taxon>Asterales</taxon>
        <taxon>Asteraceae</taxon>
        <taxon>Carduoideae</taxon>
        <taxon>Cardueae</taxon>
        <taxon>Carduinae</taxon>
        <taxon>Cynara</taxon>
    </lineage>
</organism>
<dbReference type="Proteomes" id="UP000243975">
    <property type="component" value="Unassembled WGS sequence"/>
</dbReference>
<evidence type="ECO:0000256" key="1">
    <source>
        <dbReference type="SAM" id="MobiDB-lite"/>
    </source>
</evidence>
<dbReference type="AlphaFoldDB" id="A0A118JTK6"/>
<sequence>MDPRTKESRRFTFDTMETTADADRCVVQCWKKCCCKQIYTNLKARKHAKEIKRKKRKPNQGKLLNASKNNGAISGFGVLMAHLSPGTPMTAVSSIKKGIPRGILADRYKTSWLAFLRLAIKNMFEGANCSMVASTLFITMPGMSLETSLESGNDFHVCNHRCKLQTECWHYKFVVN</sequence>
<reference evidence="2 3" key="1">
    <citation type="journal article" date="2016" name="Sci. Rep.">
        <title>The genome sequence of the outbreeding globe artichoke constructed de novo incorporating a phase-aware low-pass sequencing strategy of F1 progeny.</title>
        <authorList>
            <person name="Scaglione D."/>
            <person name="Reyes-Chin-Wo S."/>
            <person name="Acquadro A."/>
            <person name="Froenicke L."/>
            <person name="Portis E."/>
            <person name="Beitel C."/>
            <person name="Tirone M."/>
            <person name="Mauro R."/>
            <person name="Lo Monaco A."/>
            <person name="Mauromicale G."/>
            <person name="Faccioli P."/>
            <person name="Cattivelli L."/>
            <person name="Rieseberg L."/>
            <person name="Michelmore R."/>
            <person name="Lanteri S."/>
        </authorList>
    </citation>
    <scope>NUCLEOTIDE SEQUENCE [LARGE SCALE GENOMIC DNA]</scope>
    <source>
        <strain evidence="2">2C</strain>
    </source>
</reference>
<gene>
    <name evidence="2" type="ORF">Ccrd_007886</name>
</gene>
<dbReference type="EMBL" id="LEKV01005118">
    <property type="protein sequence ID" value="KVH90024.1"/>
    <property type="molecule type" value="Genomic_DNA"/>
</dbReference>
<feature type="compositionally biased region" description="Basic residues" evidence="1">
    <location>
        <begin position="49"/>
        <end position="59"/>
    </location>
</feature>
<protein>
    <submittedName>
        <fullName evidence="2">Uncharacterized protein</fullName>
    </submittedName>
</protein>
<proteinExistence type="predicted"/>
<comment type="caution">
    <text evidence="2">The sequence shown here is derived from an EMBL/GenBank/DDBJ whole genome shotgun (WGS) entry which is preliminary data.</text>
</comment>